<keyword evidence="9" id="KW-1185">Reference proteome</keyword>
<name>A0ABP9VA10_9DEIO</name>
<dbReference type="SMART" id="SM00062">
    <property type="entry name" value="PBPb"/>
    <property type="match status" value="1"/>
</dbReference>
<dbReference type="CDD" id="cd13624">
    <property type="entry name" value="PBP2_Arg_Lys_His"/>
    <property type="match status" value="1"/>
</dbReference>
<dbReference type="PROSITE" id="PS51257">
    <property type="entry name" value="PROKAR_LIPOPROTEIN"/>
    <property type="match status" value="1"/>
</dbReference>
<evidence type="ECO:0000256" key="2">
    <source>
        <dbReference type="ARBA" id="ARBA00010333"/>
    </source>
</evidence>
<dbReference type="InterPro" id="IPR018313">
    <property type="entry name" value="SBP_3_CS"/>
</dbReference>
<evidence type="ECO:0000256" key="3">
    <source>
        <dbReference type="ARBA" id="ARBA00022729"/>
    </source>
</evidence>
<evidence type="ECO:0000313" key="9">
    <source>
        <dbReference type="Proteomes" id="UP001458946"/>
    </source>
</evidence>
<proteinExistence type="inferred from homology"/>
<dbReference type="Pfam" id="PF00497">
    <property type="entry name" value="SBP_bac_3"/>
    <property type="match status" value="1"/>
</dbReference>
<dbReference type="SMART" id="SM00079">
    <property type="entry name" value="PBPe"/>
    <property type="match status" value="1"/>
</dbReference>
<dbReference type="Gene3D" id="3.40.190.10">
    <property type="entry name" value="Periplasmic binding protein-like II"/>
    <property type="match status" value="2"/>
</dbReference>
<comment type="caution">
    <text evidence="8">The sequence shown here is derived from an EMBL/GenBank/DDBJ whole genome shotgun (WGS) entry which is preliminary data.</text>
</comment>
<dbReference type="InterPro" id="IPR001638">
    <property type="entry name" value="Solute-binding_3/MltF_N"/>
</dbReference>
<dbReference type="PANTHER" id="PTHR35936">
    <property type="entry name" value="MEMBRANE-BOUND LYTIC MUREIN TRANSGLYCOSYLASE F"/>
    <property type="match status" value="1"/>
</dbReference>
<dbReference type="Proteomes" id="UP001458946">
    <property type="component" value="Unassembled WGS sequence"/>
</dbReference>
<protein>
    <submittedName>
        <fullName evidence="8">Arginine-binding extracellular protein ArtP</fullName>
    </submittedName>
</protein>
<evidence type="ECO:0000256" key="5">
    <source>
        <dbReference type="SAM" id="SignalP"/>
    </source>
</evidence>
<evidence type="ECO:0000256" key="4">
    <source>
        <dbReference type="RuleBase" id="RU003744"/>
    </source>
</evidence>
<organism evidence="8 9">
    <name type="scientific">Deinococcus xinjiangensis</name>
    <dbReference type="NCBI Taxonomy" id="457454"/>
    <lineage>
        <taxon>Bacteria</taxon>
        <taxon>Thermotogati</taxon>
        <taxon>Deinococcota</taxon>
        <taxon>Deinococci</taxon>
        <taxon>Deinococcales</taxon>
        <taxon>Deinococcaceae</taxon>
        <taxon>Deinococcus</taxon>
    </lineage>
</organism>
<feature type="chain" id="PRO_5046069229" evidence="5">
    <location>
        <begin position="22"/>
        <end position="247"/>
    </location>
</feature>
<reference evidence="8 9" key="1">
    <citation type="submission" date="2024-02" db="EMBL/GenBank/DDBJ databases">
        <title>Deinococcus xinjiangensis NBRC 107630.</title>
        <authorList>
            <person name="Ichikawa N."/>
            <person name="Katano-Makiyama Y."/>
            <person name="Hidaka K."/>
        </authorList>
    </citation>
    <scope>NUCLEOTIDE SEQUENCE [LARGE SCALE GENOMIC DNA]</scope>
    <source>
        <strain evidence="8 9">NBRC 107630</strain>
    </source>
</reference>
<evidence type="ECO:0000259" key="6">
    <source>
        <dbReference type="SMART" id="SM00062"/>
    </source>
</evidence>
<evidence type="ECO:0000256" key="1">
    <source>
        <dbReference type="ARBA" id="ARBA00004196"/>
    </source>
</evidence>
<keyword evidence="3 5" id="KW-0732">Signal</keyword>
<sequence length="247" mass="26628">MKKTTLFFSVALLAFSAQASATGCMANIQKNGLNVGTSPDYPPYESLDANNNIIGYDIDLINAIGKKLGVKVNVVGQGFDGLIPALISKKIDLIAAGMTITEERKKSVSFTLPYVNTQNVILVRKENLQIASAKSLNGKSVGVQIGSAQEKLAQGIQGANVKSFNLYTDVAVALQTRQIDSMIVAKPVAAKFLQTYPDLRMTGVLNKIESGMAIRKDCTDLTNRVNAALIEMRKSGEMDKLAAKWLK</sequence>
<comment type="subcellular location">
    <subcellularLocation>
        <location evidence="1">Cell envelope</location>
    </subcellularLocation>
</comment>
<gene>
    <name evidence="8" type="primary">artP</name>
    <name evidence="8" type="ORF">Dxin01_00248</name>
</gene>
<feature type="signal peptide" evidence="5">
    <location>
        <begin position="1"/>
        <end position="21"/>
    </location>
</feature>
<evidence type="ECO:0000313" key="8">
    <source>
        <dbReference type="EMBL" id="GAA5500527.1"/>
    </source>
</evidence>
<dbReference type="EMBL" id="BAABRN010000002">
    <property type="protein sequence ID" value="GAA5500527.1"/>
    <property type="molecule type" value="Genomic_DNA"/>
</dbReference>
<dbReference type="RefSeq" id="WP_353540514.1">
    <property type="nucleotide sequence ID" value="NZ_BAABRN010000002.1"/>
</dbReference>
<comment type="similarity">
    <text evidence="2 4">Belongs to the bacterial solute-binding protein 3 family.</text>
</comment>
<dbReference type="InterPro" id="IPR001320">
    <property type="entry name" value="Iontro_rcpt_C"/>
</dbReference>
<evidence type="ECO:0000259" key="7">
    <source>
        <dbReference type="SMART" id="SM00079"/>
    </source>
</evidence>
<dbReference type="PANTHER" id="PTHR35936:SF17">
    <property type="entry name" value="ARGININE-BINDING EXTRACELLULAR PROTEIN ARTP"/>
    <property type="match status" value="1"/>
</dbReference>
<dbReference type="PROSITE" id="PS01039">
    <property type="entry name" value="SBP_BACTERIAL_3"/>
    <property type="match status" value="1"/>
</dbReference>
<feature type="domain" description="Solute-binding protein family 3/N-terminal" evidence="6">
    <location>
        <begin position="32"/>
        <end position="247"/>
    </location>
</feature>
<accession>A0ABP9VA10</accession>
<dbReference type="SUPFAM" id="SSF53850">
    <property type="entry name" value="Periplasmic binding protein-like II"/>
    <property type="match status" value="1"/>
</dbReference>
<feature type="domain" description="Ionotropic glutamate receptor C-terminal" evidence="7">
    <location>
        <begin position="32"/>
        <end position="247"/>
    </location>
</feature>